<dbReference type="EMBL" id="CP049989">
    <property type="protein sequence ID" value="QIM51250.1"/>
    <property type="molecule type" value="Genomic_DNA"/>
</dbReference>
<dbReference type="GO" id="GO:0032259">
    <property type="term" value="P:methylation"/>
    <property type="evidence" value="ECO:0007669"/>
    <property type="project" value="UniProtKB-KW"/>
</dbReference>
<keyword evidence="3" id="KW-0489">Methyltransferase</keyword>
<keyword evidence="4" id="KW-1185">Reference proteome</keyword>
<dbReference type="CDD" id="cd02440">
    <property type="entry name" value="AdoMet_MTases"/>
    <property type="match status" value="1"/>
</dbReference>
<sequence length="313" mass="34073">MHAMSRSCPPSPSKPLLPRLPARPAGERPLHTSLSPRISRELAEQRYDRQTGAVSTELVQRTSRNLATGKTPAVRLPDEDLVASLPPGAQAIDFGIADGQCLPAFLKRQVHVTGIDQDAAAITTLQRHWGQHPDAQRLRFVVGSSLRAAPFDDGAVDYVRLCNVLPYLSDAALRETLQQARDLLRPSGRIFATLYHRAQTSEWGRRHSVAEALALAPDGLRCRLHGVHYEAYGRNQLLLPDGARHSSGFTGMRLDSTGGAGAVPAAQVDREIGLAARMLDEDGAEFLVIRVCLVLGRAGPVEDPVAFAEYRPH</sequence>
<feature type="region of interest" description="Disordered" evidence="1">
    <location>
        <begin position="1"/>
        <end position="72"/>
    </location>
</feature>
<dbReference type="InterPro" id="IPR029063">
    <property type="entry name" value="SAM-dependent_MTases_sf"/>
</dbReference>
<evidence type="ECO:0000256" key="1">
    <source>
        <dbReference type="SAM" id="MobiDB-lite"/>
    </source>
</evidence>
<evidence type="ECO:0000313" key="3">
    <source>
        <dbReference type="EMBL" id="QIM51250.1"/>
    </source>
</evidence>
<gene>
    <name evidence="3" type="ORF">G9Q37_03415</name>
</gene>
<accession>A0A6G8IE28</accession>
<keyword evidence="3" id="KW-0808">Transferase</keyword>
<evidence type="ECO:0000259" key="2">
    <source>
        <dbReference type="Pfam" id="PF13649"/>
    </source>
</evidence>
<dbReference type="Proteomes" id="UP000503162">
    <property type="component" value="Chromosome"/>
</dbReference>
<dbReference type="AlphaFoldDB" id="A0A6G8IE28"/>
<evidence type="ECO:0000313" key="4">
    <source>
        <dbReference type="Proteomes" id="UP000503162"/>
    </source>
</evidence>
<organism evidence="3 4">
    <name type="scientific">Hydrogenophaga crocea</name>
    <dbReference type="NCBI Taxonomy" id="2716225"/>
    <lineage>
        <taxon>Bacteria</taxon>
        <taxon>Pseudomonadati</taxon>
        <taxon>Pseudomonadota</taxon>
        <taxon>Betaproteobacteria</taxon>
        <taxon>Burkholderiales</taxon>
        <taxon>Comamonadaceae</taxon>
        <taxon>Hydrogenophaga</taxon>
    </lineage>
</organism>
<name>A0A6G8IE28_9BURK</name>
<proteinExistence type="predicted"/>
<dbReference type="KEGG" id="hcz:G9Q37_03415"/>
<dbReference type="Gene3D" id="3.40.50.150">
    <property type="entry name" value="Vaccinia Virus protein VP39"/>
    <property type="match status" value="1"/>
</dbReference>
<feature type="compositionally biased region" description="Polar residues" evidence="1">
    <location>
        <begin position="52"/>
        <end position="68"/>
    </location>
</feature>
<dbReference type="InterPro" id="IPR041698">
    <property type="entry name" value="Methyltransf_25"/>
</dbReference>
<feature type="domain" description="Methyltransferase" evidence="2">
    <location>
        <begin position="92"/>
        <end position="188"/>
    </location>
</feature>
<reference evidence="3 4" key="1">
    <citation type="submission" date="2020-03" db="EMBL/GenBank/DDBJ databases">
        <title>Hydrogenophaga sp. nov. isolated from cyanobacterial mat.</title>
        <authorList>
            <person name="Thorat V."/>
            <person name="Kirdat K."/>
            <person name="Tiwarekar B."/>
            <person name="Costa E.D."/>
            <person name="Yadav A."/>
        </authorList>
    </citation>
    <scope>NUCLEOTIDE SEQUENCE [LARGE SCALE GENOMIC DNA]</scope>
    <source>
        <strain evidence="3 4">BA0156</strain>
    </source>
</reference>
<dbReference type="GO" id="GO:0008168">
    <property type="term" value="F:methyltransferase activity"/>
    <property type="evidence" value="ECO:0007669"/>
    <property type="project" value="UniProtKB-KW"/>
</dbReference>
<feature type="compositionally biased region" description="Basic and acidic residues" evidence="1">
    <location>
        <begin position="38"/>
        <end position="49"/>
    </location>
</feature>
<dbReference type="SUPFAM" id="SSF53335">
    <property type="entry name" value="S-adenosyl-L-methionine-dependent methyltransferases"/>
    <property type="match status" value="1"/>
</dbReference>
<dbReference type="Pfam" id="PF13649">
    <property type="entry name" value="Methyltransf_25"/>
    <property type="match status" value="1"/>
</dbReference>
<dbReference type="RefSeq" id="WP_166224588.1">
    <property type="nucleotide sequence ID" value="NZ_CP049989.1"/>
</dbReference>
<protein>
    <submittedName>
        <fullName evidence="3">Class I SAM-dependent methyltransferase</fullName>
    </submittedName>
</protein>